<comment type="caution">
    <text evidence="10">The sequence shown here is derived from an EMBL/GenBank/DDBJ whole genome shotgun (WGS) entry which is preliminary data.</text>
</comment>
<feature type="disulfide bond" evidence="7">
    <location>
        <begin position="425"/>
        <end position="459"/>
    </location>
</feature>
<evidence type="ECO:0000313" key="10">
    <source>
        <dbReference type="EMBL" id="CAI5743187.1"/>
    </source>
</evidence>
<feature type="transmembrane region" description="Helical" evidence="9">
    <location>
        <begin position="20"/>
        <end position="40"/>
    </location>
</feature>
<dbReference type="AlphaFoldDB" id="A0AAV0V3C3"/>
<sequence length="589" mass="66966">MPTIGHKRSKQLKLWKNARLAGGISIVLLFLYVQLTFLNIKVPAHVGDLHGATKQDWQHPDDEVNEKGHLRGKKRLPMQTLVKTDASSHATVGDMGEGADHDAAEKMLADEGVADVGHSDKTVTLVPLEQQEARRLAVRNAMKFAWGNYVEHAFGADEIGPKDGQNFSNVWGNIACSLVDSIDTLWIMDMKDEFQRARDYVANKLEFSHLGRDGTRISIFETIIREVGGLLSAFDLSGDAIFKQKAKELMDLLTPAYDENEGVFYTLFNPYTKKKAFAAWVGYRALIAEIGTLQLETRYLSDITGDPKYAEMGDAFYRIVQREGSYNKTGLFPVHFDAAHGKFDTKSNLIKLGADGDSFYEYLLKVYIYSGKRQEDKYLRELYDDAVRGMEEYLLYFSIPDDLYFLQELTVPSLSPVLGMDHLACFIPGMLALGTLSETQDHAKNAKHLELAEKLMETCYQFYHRQVTGLSPDRVGFPTMHAISSNYILRPETVESLFYLYRVTKNPKYREYGWKIFEALETHAKTKHGYAGVVDVTELPAQTENKMESFFLAETLKYHYLLQAPESLIPLDTYVFNTEAHPFRIRRKN</sequence>
<evidence type="ECO:0000256" key="9">
    <source>
        <dbReference type="SAM" id="Phobius"/>
    </source>
</evidence>
<gene>
    <name evidence="10" type="ORF">PDE001_LOCUS8599</name>
</gene>
<keyword evidence="9" id="KW-1133">Transmembrane helix</keyword>
<comment type="cofactor">
    <cofactor evidence="1 6">
        <name>Ca(2+)</name>
        <dbReference type="ChEBI" id="CHEBI:29108"/>
    </cofactor>
</comment>
<organism evidence="10 11">
    <name type="scientific">Peronospora destructor</name>
    <dbReference type="NCBI Taxonomy" id="86335"/>
    <lineage>
        <taxon>Eukaryota</taxon>
        <taxon>Sar</taxon>
        <taxon>Stramenopiles</taxon>
        <taxon>Oomycota</taxon>
        <taxon>Peronosporomycetes</taxon>
        <taxon>Peronosporales</taxon>
        <taxon>Peronosporaceae</taxon>
        <taxon>Peronospora</taxon>
    </lineage>
</organism>
<keyword evidence="9" id="KW-0812">Transmembrane</keyword>
<dbReference type="PANTHER" id="PTHR11742">
    <property type="entry name" value="MANNOSYL-OLIGOSACCHARIDE ALPHA-1,2-MANNOSIDASE-RELATED"/>
    <property type="match status" value="1"/>
</dbReference>
<dbReference type="GO" id="GO:0000139">
    <property type="term" value="C:Golgi membrane"/>
    <property type="evidence" value="ECO:0007669"/>
    <property type="project" value="TreeGrafter"/>
</dbReference>
<evidence type="ECO:0000256" key="7">
    <source>
        <dbReference type="PIRSR" id="PIRSR601382-3"/>
    </source>
</evidence>
<dbReference type="Pfam" id="PF01532">
    <property type="entry name" value="Glyco_hydro_47"/>
    <property type="match status" value="1"/>
</dbReference>
<comment type="pathway">
    <text evidence="2">Protein modification; protein glycosylation.</text>
</comment>
<dbReference type="EMBL" id="CANTFM010001837">
    <property type="protein sequence ID" value="CAI5743187.1"/>
    <property type="molecule type" value="Genomic_DNA"/>
</dbReference>
<dbReference type="GO" id="GO:0005509">
    <property type="term" value="F:calcium ion binding"/>
    <property type="evidence" value="ECO:0007669"/>
    <property type="project" value="InterPro"/>
</dbReference>
<dbReference type="GO" id="GO:0004571">
    <property type="term" value="F:mannosyl-oligosaccharide 1,2-alpha-mannosidase activity"/>
    <property type="evidence" value="ECO:0007669"/>
    <property type="project" value="InterPro"/>
</dbReference>
<evidence type="ECO:0000313" key="11">
    <source>
        <dbReference type="Proteomes" id="UP001162029"/>
    </source>
</evidence>
<evidence type="ECO:0000256" key="6">
    <source>
        <dbReference type="PIRSR" id="PIRSR601382-2"/>
    </source>
</evidence>
<dbReference type="EC" id="3.2.1.-" evidence="8"/>
<dbReference type="InterPro" id="IPR001382">
    <property type="entry name" value="Glyco_hydro_47"/>
</dbReference>
<proteinExistence type="inferred from homology"/>
<keyword evidence="9" id="KW-0472">Membrane</keyword>
<keyword evidence="4 8" id="KW-0378">Hydrolase</keyword>
<evidence type="ECO:0000256" key="4">
    <source>
        <dbReference type="ARBA" id="ARBA00022801"/>
    </source>
</evidence>
<reference evidence="10" key="1">
    <citation type="submission" date="2022-12" db="EMBL/GenBank/DDBJ databases">
        <authorList>
            <person name="Webb A."/>
        </authorList>
    </citation>
    <scope>NUCLEOTIDE SEQUENCE</scope>
    <source>
        <strain evidence="10">Pd1</strain>
    </source>
</reference>
<dbReference type="InterPro" id="IPR050749">
    <property type="entry name" value="Glycosyl_Hydrolase_47"/>
</dbReference>
<keyword evidence="8" id="KW-0326">Glycosidase</keyword>
<name>A0AAV0V3C3_9STRA</name>
<dbReference type="PANTHER" id="PTHR11742:SF6">
    <property type="entry name" value="MANNOSYL-OLIGOSACCHARIDE ALPHA-1,2-MANNOSIDASE IA-RELATED"/>
    <property type="match status" value="1"/>
</dbReference>
<dbReference type="PRINTS" id="PR00747">
    <property type="entry name" value="GLYHDRLASE47"/>
</dbReference>
<dbReference type="InterPro" id="IPR012341">
    <property type="entry name" value="6hp_glycosidase-like_sf"/>
</dbReference>
<evidence type="ECO:0000256" key="3">
    <source>
        <dbReference type="ARBA" id="ARBA00007658"/>
    </source>
</evidence>
<dbReference type="Gene3D" id="1.50.10.10">
    <property type="match status" value="1"/>
</dbReference>
<keyword evidence="6" id="KW-0479">Metal-binding</keyword>
<evidence type="ECO:0000256" key="5">
    <source>
        <dbReference type="ARBA" id="ARBA00023157"/>
    </source>
</evidence>
<evidence type="ECO:0000256" key="1">
    <source>
        <dbReference type="ARBA" id="ARBA00001913"/>
    </source>
</evidence>
<dbReference type="SUPFAM" id="SSF48225">
    <property type="entry name" value="Seven-hairpin glycosidases"/>
    <property type="match status" value="1"/>
</dbReference>
<keyword evidence="11" id="KW-1185">Reference proteome</keyword>
<protein>
    <recommendedName>
        <fullName evidence="8">alpha-1,2-Mannosidase</fullName>
        <ecNumber evidence="8">3.2.1.-</ecNumber>
    </recommendedName>
</protein>
<evidence type="ECO:0000256" key="8">
    <source>
        <dbReference type="RuleBase" id="RU361193"/>
    </source>
</evidence>
<dbReference type="GO" id="GO:0005783">
    <property type="term" value="C:endoplasmic reticulum"/>
    <property type="evidence" value="ECO:0007669"/>
    <property type="project" value="TreeGrafter"/>
</dbReference>
<keyword evidence="6" id="KW-0106">Calcium</keyword>
<dbReference type="Proteomes" id="UP001162029">
    <property type="component" value="Unassembled WGS sequence"/>
</dbReference>
<dbReference type="InterPro" id="IPR036026">
    <property type="entry name" value="Seven-hairpin_glycosidases"/>
</dbReference>
<keyword evidence="5 7" id="KW-1015">Disulfide bond</keyword>
<comment type="similarity">
    <text evidence="3 8">Belongs to the glycosyl hydrolase 47 family.</text>
</comment>
<evidence type="ECO:0000256" key="2">
    <source>
        <dbReference type="ARBA" id="ARBA00004922"/>
    </source>
</evidence>
<accession>A0AAV0V3C3</accession>
<feature type="binding site" evidence="6">
    <location>
        <position position="578"/>
    </location>
    <ligand>
        <name>Ca(2+)</name>
        <dbReference type="ChEBI" id="CHEBI:29108"/>
    </ligand>
</feature>
<dbReference type="GO" id="GO:0005975">
    <property type="term" value="P:carbohydrate metabolic process"/>
    <property type="evidence" value="ECO:0007669"/>
    <property type="project" value="InterPro"/>
</dbReference>